<proteinExistence type="predicted"/>
<protein>
    <submittedName>
        <fullName evidence="1">Uncharacterized protein</fullName>
    </submittedName>
</protein>
<dbReference type="Proteomes" id="UP000307000">
    <property type="component" value="Chromosome"/>
</dbReference>
<keyword evidence="2" id="KW-1185">Reference proteome</keyword>
<reference evidence="1 2" key="1">
    <citation type="submission" date="2018-12" db="EMBL/GenBank/DDBJ databases">
        <title>Complete Genome Sequence of Glutamicibacter creatinolyticus strain LGCM259,isolated from an abscess of a 12-year-old mare in Italy.</title>
        <authorList>
            <person name="Santos R.G."/>
            <person name="Silva A.L."/>
            <person name="Seyffert N."/>
            <person name="Castro T.L.P."/>
            <person name="Attili A.R."/>
            <person name="Rifici C."/>
            <person name="Mazzullo G."/>
            <person name="Brenig B."/>
            <person name="Venanzi F."/>
            <person name="Azevedo V."/>
        </authorList>
    </citation>
    <scope>NUCLEOTIDE SEQUENCE [LARGE SCALE GENOMIC DNA]</scope>
    <source>
        <strain evidence="1 2">LGCM 259</strain>
    </source>
</reference>
<sequence>MTYPIVADPYMGRTLFGSFNTSKRWKSQVVYSGTKTKWGQDIHNGSAGDAAGWVGGVIAGQGIMHNEGWAEWKKRFGSTTMTNTATLYQQYSCHILGGFYNWAGDRNLERARSNNSGWGWNVAFHHCNW</sequence>
<accession>A0A5B7WPL0</accession>
<name>A0A5B7WPL0_9MICC</name>
<dbReference type="RefSeq" id="WP_138925519.1">
    <property type="nucleotide sequence ID" value="NZ_CP034412.1"/>
</dbReference>
<dbReference type="EMBL" id="CP034412">
    <property type="protein sequence ID" value="QCY46036.1"/>
    <property type="molecule type" value="Genomic_DNA"/>
</dbReference>
<dbReference type="AlphaFoldDB" id="A0A5B7WPL0"/>
<organism evidence="1 2">
    <name type="scientific">Glutamicibacter creatinolyticus</name>
    <dbReference type="NCBI Taxonomy" id="162496"/>
    <lineage>
        <taxon>Bacteria</taxon>
        <taxon>Bacillati</taxon>
        <taxon>Actinomycetota</taxon>
        <taxon>Actinomycetes</taxon>
        <taxon>Micrococcales</taxon>
        <taxon>Micrococcaceae</taxon>
        <taxon>Glutamicibacter</taxon>
    </lineage>
</organism>
<gene>
    <name evidence="1" type="ORF">GcLGCM259_0253</name>
</gene>
<evidence type="ECO:0000313" key="1">
    <source>
        <dbReference type="EMBL" id="QCY46036.1"/>
    </source>
</evidence>
<dbReference type="KEGG" id="gcr:GcLGCM259_0253"/>
<evidence type="ECO:0000313" key="2">
    <source>
        <dbReference type="Proteomes" id="UP000307000"/>
    </source>
</evidence>